<organism evidence="4 5">
    <name type="scientific">Marinobacterium iners DSM 11526</name>
    <dbReference type="NCBI Taxonomy" id="1122198"/>
    <lineage>
        <taxon>Bacteria</taxon>
        <taxon>Pseudomonadati</taxon>
        <taxon>Pseudomonadota</taxon>
        <taxon>Gammaproteobacteria</taxon>
        <taxon>Oceanospirillales</taxon>
        <taxon>Oceanospirillaceae</taxon>
        <taxon>Marinobacterium</taxon>
    </lineage>
</organism>
<gene>
    <name evidence="4" type="ORF">SAMN02745729_11098</name>
</gene>
<dbReference type="SUPFAM" id="SSF52317">
    <property type="entry name" value="Class I glutamine amidotransferase-like"/>
    <property type="match status" value="1"/>
</dbReference>
<dbReference type="PANTHER" id="PTHR43130:SF3">
    <property type="entry name" value="HTH-TYPE TRANSCRIPTIONAL REGULATOR RV1931C"/>
    <property type="match status" value="1"/>
</dbReference>
<dbReference type="Gene3D" id="3.40.50.880">
    <property type="match status" value="1"/>
</dbReference>
<dbReference type="EMBL" id="FNRJ01000010">
    <property type="protein sequence ID" value="SEA93632.1"/>
    <property type="molecule type" value="Genomic_DNA"/>
</dbReference>
<evidence type="ECO:0000313" key="4">
    <source>
        <dbReference type="EMBL" id="SEA93632.1"/>
    </source>
</evidence>
<dbReference type="PANTHER" id="PTHR43130">
    <property type="entry name" value="ARAC-FAMILY TRANSCRIPTIONAL REGULATOR"/>
    <property type="match status" value="1"/>
</dbReference>
<proteinExistence type="predicted"/>
<reference evidence="5" key="1">
    <citation type="submission" date="2016-10" db="EMBL/GenBank/DDBJ databases">
        <authorList>
            <person name="Varghese N."/>
            <person name="Submissions S."/>
        </authorList>
    </citation>
    <scope>NUCLEOTIDE SEQUENCE [LARGE SCALE GENOMIC DNA]</scope>
    <source>
        <strain evidence="5">DSM 11526</strain>
    </source>
</reference>
<dbReference type="RefSeq" id="WP_091826993.1">
    <property type="nucleotide sequence ID" value="NZ_FNRJ01000010.1"/>
</dbReference>
<dbReference type="CDD" id="cd03137">
    <property type="entry name" value="GATase1_AraC_1"/>
    <property type="match status" value="1"/>
</dbReference>
<keyword evidence="5" id="KW-1185">Reference proteome</keyword>
<protein>
    <submittedName>
        <fullName evidence="4">Transcriptional regulator GlxA family, contains an amidase domain and an AraC-type DNA-binding HTH domain</fullName>
    </submittedName>
</protein>
<sequence>MIHHVGIVVPPSAQALDIFGPLDVFAEANRFLPPSSHYQSTVIGIEPSSIRCSNGALLQPHRHYSEANEVFDLLLVAGGPLVPNQELSADFNNWLRQAASRATRFGSICNGTFILARAGLLAGKTVTTHWNDAQALAELCPDVNVQPDRLYVCDKKLYTSAGVTAGIDLALFLVAIDQGQDISLNTAKRLIVFTQRAGGQSQFSPYLMPFLDTNSPMGAVQQHVLANLNGDLRVQTLARVASMSPRNFTRVFSRETRVTPAEFVELARVDAARSLLEQKSKPLKTIAVDCGFRDGQHMRDVFWRCLGVSPQQYRQSFGMLDATHADIEQSPLSRTIKELEKENVASEGRTGNV</sequence>
<dbReference type="SUPFAM" id="SSF46689">
    <property type="entry name" value="Homeodomain-like"/>
    <property type="match status" value="2"/>
</dbReference>
<dbReference type="GO" id="GO:0003700">
    <property type="term" value="F:DNA-binding transcription factor activity"/>
    <property type="evidence" value="ECO:0007669"/>
    <property type="project" value="InterPro"/>
</dbReference>
<name>A0A1H4FAW4_9GAMM</name>
<evidence type="ECO:0000259" key="3">
    <source>
        <dbReference type="PROSITE" id="PS01124"/>
    </source>
</evidence>
<dbReference type="Gene3D" id="1.10.10.60">
    <property type="entry name" value="Homeodomain-like"/>
    <property type="match status" value="1"/>
</dbReference>
<dbReference type="Pfam" id="PF01965">
    <property type="entry name" value="DJ-1_PfpI"/>
    <property type="match status" value="1"/>
</dbReference>
<feature type="domain" description="HTH araC/xylS-type" evidence="3">
    <location>
        <begin position="218"/>
        <end position="316"/>
    </location>
</feature>
<dbReference type="InterPro" id="IPR029062">
    <property type="entry name" value="Class_I_gatase-like"/>
</dbReference>
<dbReference type="AlphaFoldDB" id="A0A1H4FAW4"/>
<evidence type="ECO:0000313" key="5">
    <source>
        <dbReference type="Proteomes" id="UP000242469"/>
    </source>
</evidence>
<dbReference type="GO" id="GO:0043565">
    <property type="term" value="F:sequence-specific DNA binding"/>
    <property type="evidence" value="ECO:0007669"/>
    <property type="project" value="InterPro"/>
</dbReference>
<dbReference type="PROSITE" id="PS01124">
    <property type="entry name" value="HTH_ARAC_FAMILY_2"/>
    <property type="match status" value="1"/>
</dbReference>
<keyword evidence="4" id="KW-0238">DNA-binding</keyword>
<keyword evidence="1" id="KW-0805">Transcription regulation</keyword>
<dbReference type="Proteomes" id="UP000242469">
    <property type="component" value="Unassembled WGS sequence"/>
</dbReference>
<accession>A0A1H4FAW4</accession>
<keyword evidence="2" id="KW-0804">Transcription</keyword>
<evidence type="ECO:0000256" key="2">
    <source>
        <dbReference type="ARBA" id="ARBA00023163"/>
    </source>
</evidence>
<evidence type="ECO:0000256" key="1">
    <source>
        <dbReference type="ARBA" id="ARBA00023015"/>
    </source>
</evidence>
<dbReference type="InterPro" id="IPR018060">
    <property type="entry name" value="HTH_AraC"/>
</dbReference>
<dbReference type="InterPro" id="IPR002818">
    <property type="entry name" value="DJ-1/PfpI"/>
</dbReference>
<dbReference type="STRING" id="1122198.SAMN02745729_11098"/>
<dbReference type="InterPro" id="IPR009057">
    <property type="entry name" value="Homeodomain-like_sf"/>
</dbReference>
<dbReference type="OrthoDB" id="9803764at2"/>
<dbReference type="SMART" id="SM00342">
    <property type="entry name" value="HTH_ARAC"/>
    <property type="match status" value="1"/>
</dbReference>
<dbReference type="Pfam" id="PF12833">
    <property type="entry name" value="HTH_18"/>
    <property type="match status" value="1"/>
</dbReference>
<dbReference type="InterPro" id="IPR052158">
    <property type="entry name" value="INH-QAR"/>
</dbReference>